<evidence type="ECO:0000313" key="8">
    <source>
        <dbReference type="Proteomes" id="UP000324832"/>
    </source>
</evidence>
<evidence type="ECO:0000256" key="2">
    <source>
        <dbReference type="ARBA" id="ARBA00022737"/>
    </source>
</evidence>
<feature type="domain" description="C2H2-type" evidence="6">
    <location>
        <begin position="280"/>
        <end position="304"/>
    </location>
</feature>
<accession>A0A5E4Q220</accession>
<dbReference type="InterPro" id="IPR013087">
    <property type="entry name" value="Znf_C2H2_type"/>
</dbReference>
<keyword evidence="2" id="KW-0677">Repeat</keyword>
<dbReference type="PANTHER" id="PTHR24379:SF127">
    <property type="entry name" value="BLOODY FINGERS-RELATED"/>
    <property type="match status" value="1"/>
</dbReference>
<dbReference type="Gene3D" id="3.30.160.60">
    <property type="entry name" value="Classic Zinc Finger"/>
    <property type="match status" value="6"/>
</dbReference>
<dbReference type="SMART" id="SM00355">
    <property type="entry name" value="ZnF_C2H2"/>
    <property type="match status" value="9"/>
</dbReference>
<dbReference type="Proteomes" id="UP000324832">
    <property type="component" value="Unassembled WGS sequence"/>
</dbReference>
<feature type="domain" description="C2H2-type" evidence="6">
    <location>
        <begin position="225"/>
        <end position="252"/>
    </location>
</feature>
<organism evidence="7 8">
    <name type="scientific">Leptidea sinapis</name>
    <dbReference type="NCBI Taxonomy" id="189913"/>
    <lineage>
        <taxon>Eukaryota</taxon>
        <taxon>Metazoa</taxon>
        <taxon>Ecdysozoa</taxon>
        <taxon>Arthropoda</taxon>
        <taxon>Hexapoda</taxon>
        <taxon>Insecta</taxon>
        <taxon>Pterygota</taxon>
        <taxon>Neoptera</taxon>
        <taxon>Endopterygota</taxon>
        <taxon>Lepidoptera</taxon>
        <taxon>Glossata</taxon>
        <taxon>Ditrysia</taxon>
        <taxon>Papilionoidea</taxon>
        <taxon>Pieridae</taxon>
        <taxon>Dismorphiinae</taxon>
        <taxon>Leptidea</taxon>
    </lineage>
</organism>
<feature type="domain" description="C2H2-type" evidence="6">
    <location>
        <begin position="36"/>
        <end position="65"/>
    </location>
</feature>
<dbReference type="InterPro" id="IPR036236">
    <property type="entry name" value="Znf_C2H2_sf"/>
</dbReference>
<dbReference type="EMBL" id="FZQP02001081">
    <property type="protein sequence ID" value="VVC91538.1"/>
    <property type="molecule type" value="Genomic_DNA"/>
</dbReference>
<gene>
    <name evidence="7" type="ORF">LSINAPIS_LOCUS4187</name>
</gene>
<keyword evidence="4" id="KW-0862">Zinc</keyword>
<sequence length="480" mass="55772">DGVESVKSCVINYETKMAPQNDNVSKKNTSKKCSIYICSSCDTKFKSKVRLRYHLRNCSSIKKEPVSEQDSGSKSSNESLSKEKESKLLVASKKRLKCTKCPKVFTFEKSFLKHIANEHSNFKSKIQCIYCDITLPNTSSLKVHIDNKHHSREYECKYCRKRFARKYHICTATFTRKDNLIVHLREQHLTNRNSFFCKICNYYSKNISKLILHNQRMHLPKPLQLECDHCGKITSSKATMLKHLEIHGDKKYVCMVCGYKTYTVEVMRRHTYTHIDNKPNKCDICDKSYIQRGQLLKHLKKHEGFFCTYCKEQFNTKPAEATMQRHVSTHTLDRPRRCMYCAQARAYVRGEHLLRHGTQSSTDRVSKSELEAILNMLDAESDRILEDLGTGVMYAGLQEERSEEYVVEVPLKTEPSPLMSEPVLVEKLKLLLNNLIEIKLLEEFGWPDASIDEAEREYQTSVPVCDRRLDCRQDVGDTHH</sequence>
<reference evidence="7 8" key="1">
    <citation type="submission" date="2017-07" db="EMBL/GenBank/DDBJ databases">
        <authorList>
            <person name="Talla V."/>
            <person name="Backstrom N."/>
        </authorList>
    </citation>
    <scope>NUCLEOTIDE SEQUENCE [LARGE SCALE GENOMIC DNA]</scope>
</reference>
<feature type="non-terminal residue" evidence="7">
    <location>
        <position position="1"/>
    </location>
</feature>
<feature type="domain" description="C2H2-type" evidence="6">
    <location>
        <begin position="252"/>
        <end position="279"/>
    </location>
</feature>
<dbReference type="PROSITE" id="PS00028">
    <property type="entry name" value="ZINC_FINGER_C2H2_1"/>
    <property type="match status" value="3"/>
</dbReference>
<dbReference type="Pfam" id="PF00096">
    <property type="entry name" value="zf-C2H2"/>
    <property type="match status" value="4"/>
</dbReference>
<keyword evidence="1" id="KW-0479">Metal-binding</keyword>
<evidence type="ECO:0000259" key="6">
    <source>
        <dbReference type="PROSITE" id="PS50157"/>
    </source>
</evidence>
<evidence type="ECO:0000313" key="7">
    <source>
        <dbReference type="EMBL" id="VVC91538.1"/>
    </source>
</evidence>
<evidence type="ECO:0000256" key="3">
    <source>
        <dbReference type="ARBA" id="ARBA00022771"/>
    </source>
</evidence>
<keyword evidence="3 5" id="KW-0863">Zinc-finger</keyword>
<name>A0A5E4Q220_9NEOP</name>
<dbReference type="GO" id="GO:0008270">
    <property type="term" value="F:zinc ion binding"/>
    <property type="evidence" value="ECO:0007669"/>
    <property type="project" value="UniProtKB-KW"/>
</dbReference>
<keyword evidence="8" id="KW-1185">Reference proteome</keyword>
<dbReference type="SUPFAM" id="SSF57667">
    <property type="entry name" value="beta-beta-alpha zinc fingers"/>
    <property type="match status" value="4"/>
</dbReference>
<evidence type="ECO:0000256" key="5">
    <source>
        <dbReference type="PROSITE-ProRule" id="PRU00042"/>
    </source>
</evidence>
<protein>
    <recommendedName>
        <fullName evidence="6">C2H2-type domain-containing protein</fullName>
    </recommendedName>
</protein>
<evidence type="ECO:0000256" key="4">
    <source>
        <dbReference type="ARBA" id="ARBA00022833"/>
    </source>
</evidence>
<dbReference type="AlphaFoldDB" id="A0A5E4Q220"/>
<feature type="domain" description="C2H2-type" evidence="6">
    <location>
        <begin position="305"/>
        <end position="335"/>
    </location>
</feature>
<dbReference type="PROSITE" id="PS50157">
    <property type="entry name" value="ZINC_FINGER_C2H2_2"/>
    <property type="match status" value="7"/>
</dbReference>
<evidence type="ECO:0000256" key="1">
    <source>
        <dbReference type="ARBA" id="ARBA00022723"/>
    </source>
</evidence>
<feature type="domain" description="C2H2-type" evidence="6">
    <location>
        <begin position="154"/>
        <end position="193"/>
    </location>
</feature>
<dbReference type="PANTHER" id="PTHR24379">
    <property type="entry name" value="KRAB AND ZINC FINGER DOMAIN-CONTAINING"/>
    <property type="match status" value="1"/>
</dbReference>
<proteinExistence type="predicted"/>
<feature type="domain" description="C2H2-type" evidence="6">
    <location>
        <begin position="96"/>
        <end position="124"/>
    </location>
</feature>